<accession>V5WJZ9</accession>
<dbReference type="STRING" id="1307761.L21SP2_2562"/>
<organism evidence="1 2">
    <name type="scientific">Salinispira pacifica</name>
    <dbReference type="NCBI Taxonomy" id="1307761"/>
    <lineage>
        <taxon>Bacteria</taxon>
        <taxon>Pseudomonadati</taxon>
        <taxon>Spirochaetota</taxon>
        <taxon>Spirochaetia</taxon>
        <taxon>Spirochaetales</taxon>
        <taxon>Spirochaetaceae</taxon>
        <taxon>Salinispira</taxon>
    </lineage>
</organism>
<name>V5WJZ9_9SPIO</name>
<evidence type="ECO:0000313" key="2">
    <source>
        <dbReference type="Proteomes" id="UP000018680"/>
    </source>
</evidence>
<protein>
    <submittedName>
        <fullName evidence="1">Uncharacterized protein</fullName>
    </submittedName>
</protein>
<keyword evidence="2" id="KW-1185">Reference proteome</keyword>
<dbReference type="HOGENOM" id="CLU_3205087_0_0_12"/>
<gene>
    <name evidence="1" type="ORF">L21SP2_2562</name>
</gene>
<dbReference type="AlphaFoldDB" id="V5WJZ9"/>
<dbReference type="EMBL" id="CP006939">
    <property type="protein sequence ID" value="AHC15914.1"/>
    <property type="molecule type" value="Genomic_DNA"/>
</dbReference>
<sequence length="45" mass="5485">MARTTWHNRKIQKARPWYYPWAGFDVSPEYFREIGVIIPRYSALL</sequence>
<dbReference type="Proteomes" id="UP000018680">
    <property type="component" value="Chromosome"/>
</dbReference>
<reference evidence="1 2" key="1">
    <citation type="journal article" date="2015" name="Stand. Genomic Sci.">
        <title>Complete genome sequence and description of Salinispira pacifica gen. nov., sp. nov., a novel spirochaete isolated form a hypersaline microbial mat.</title>
        <authorList>
            <person name="Ben Hania W."/>
            <person name="Joseph M."/>
            <person name="Schumann P."/>
            <person name="Bunk B."/>
            <person name="Fiebig A."/>
            <person name="Sproer C."/>
            <person name="Klenk H.P."/>
            <person name="Fardeau M.L."/>
            <person name="Spring S."/>
        </authorList>
    </citation>
    <scope>NUCLEOTIDE SEQUENCE [LARGE SCALE GENOMIC DNA]</scope>
    <source>
        <strain evidence="1 2">L21-RPul-D2</strain>
    </source>
</reference>
<evidence type="ECO:0000313" key="1">
    <source>
        <dbReference type="EMBL" id="AHC15914.1"/>
    </source>
</evidence>
<dbReference type="KEGG" id="slr:L21SP2_2562"/>
<proteinExistence type="predicted"/>